<comment type="similarity">
    <text evidence="1">Belongs to the phD/YefM antitoxin family.</text>
</comment>
<protein>
    <recommendedName>
        <fullName evidence="4">Antitoxin</fullName>
    </recommendedName>
</protein>
<evidence type="ECO:0000313" key="2">
    <source>
        <dbReference type="EMBL" id="PIV25573.1"/>
    </source>
</evidence>
<name>A0A2M7CIV7_9BACT</name>
<dbReference type="EMBL" id="PEUM01000022">
    <property type="protein sequence ID" value="PIV25573.1"/>
    <property type="molecule type" value="Genomic_DNA"/>
</dbReference>
<reference evidence="3" key="1">
    <citation type="submission" date="2017-09" db="EMBL/GenBank/DDBJ databases">
        <title>Depth-based differentiation of microbial function through sediment-hosted aquifers and enrichment of novel symbionts in the deep terrestrial subsurface.</title>
        <authorList>
            <person name="Probst A.J."/>
            <person name="Ladd B."/>
            <person name="Jarett J.K."/>
            <person name="Geller-Mcgrath D.E."/>
            <person name="Sieber C.M.K."/>
            <person name="Emerson J.B."/>
            <person name="Anantharaman K."/>
            <person name="Thomas B.C."/>
            <person name="Malmstrom R."/>
            <person name="Stieglmeier M."/>
            <person name="Klingl A."/>
            <person name="Woyke T."/>
            <person name="Ryan C.M."/>
            <person name="Banfield J.F."/>
        </authorList>
    </citation>
    <scope>NUCLEOTIDE SEQUENCE [LARGE SCALE GENOMIC DNA]</scope>
</reference>
<proteinExistence type="inferred from homology"/>
<evidence type="ECO:0000313" key="3">
    <source>
        <dbReference type="Proteomes" id="UP000229966"/>
    </source>
</evidence>
<dbReference type="InterPro" id="IPR036165">
    <property type="entry name" value="YefM-like_sf"/>
</dbReference>
<accession>A0A2M7CIV7</accession>
<evidence type="ECO:0000256" key="1">
    <source>
        <dbReference type="ARBA" id="ARBA00009981"/>
    </source>
</evidence>
<comment type="caution">
    <text evidence="2">The sequence shown here is derived from an EMBL/GenBank/DDBJ whole genome shotgun (WGS) entry which is preliminary data.</text>
</comment>
<gene>
    <name evidence="2" type="ORF">COS38_00835</name>
</gene>
<dbReference type="SUPFAM" id="SSF143120">
    <property type="entry name" value="YefM-like"/>
    <property type="match status" value="1"/>
</dbReference>
<organism evidence="2 3">
    <name type="scientific">Candidatus Berkelbacteria bacterium CG03_land_8_20_14_0_80_40_36</name>
    <dbReference type="NCBI Taxonomy" id="1974509"/>
    <lineage>
        <taxon>Bacteria</taxon>
        <taxon>Candidatus Berkelbacteria</taxon>
    </lineage>
</organism>
<evidence type="ECO:0008006" key="4">
    <source>
        <dbReference type="Google" id="ProtNLM"/>
    </source>
</evidence>
<dbReference type="AlphaFoldDB" id="A0A2M7CIV7"/>
<dbReference type="Proteomes" id="UP000229966">
    <property type="component" value="Unassembled WGS sequence"/>
</dbReference>
<sequence>MTNKSIEVKEKIISTQKAQANISQIISEVASGGVFYKVLRYSEPKVAIINLDDLEHGKSFICQFCLKHKK</sequence>